<dbReference type="InterPro" id="IPR017736">
    <property type="entry name" value="Glyco_hydro_1_beta-glucosidase"/>
</dbReference>
<evidence type="ECO:0000256" key="6">
    <source>
        <dbReference type="ARBA" id="ARBA00023277"/>
    </source>
</evidence>
<dbReference type="PANTHER" id="PTHR10353:SF36">
    <property type="entry name" value="LP05116P"/>
    <property type="match status" value="1"/>
</dbReference>
<evidence type="ECO:0000313" key="14">
    <source>
        <dbReference type="Proteomes" id="UP000184699"/>
    </source>
</evidence>
<dbReference type="PRINTS" id="PR00131">
    <property type="entry name" value="GLHYDRLASE1"/>
</dbReference>
<keyword evidence="6" id="KW-0119">Carbohydrate metabolism</keyword>
<name>A0A1N6GQL2_9MICO</name>
<evidence type="ECO:0000256" key="12">
    <source>
        <dbReference type="RuleBase" id="RU361175"/>
    </source>
</evidence>
<dbReference type="OrthoDB" id="9765195at2"/>
<dbReference type="InterPro" id="IPR033132">
    <property type="entry name" value="GH_1_N_CS"/>
</dbReference>
<accession>A0A1N6GQL2</accession>
<proteinExistence type="inferred from homology"/>
<evidence type="ECO:0000256" key="1">
    <source>
        <dbReference type="ARBA" id="ARBA00000448"/>
    </source>
</evidence>
<protein>
    <recommendedName>
        <fullName evidence="3 12">Beta-glucosidase</fullName>
        <ecNumber evidence="3 12">3.2.1.21</ecNumber>
    </recommendedName>
</protein>
<dbReference type="RefSeq" id="WP_074260877.1">
    <property type="nucleotide sequence ID" value="NZ_FSRJ01000003.1"/>
</dbReference>
<dbReference type="Proteomes" id="UP000184699">
    <property type="component" value="Unassembled WGS sequence"/>
</dbReference>
<dbReference type="EC" id="3.2.1.21" evidence="3 12"/>
<feature type="binding site" evidence="10">
    <location>
        <position position="302"/>
    </location>
    <ligand>
        <name>substrate</name>
    </ligand>
</feature>
<sequence length="467" mass="51096">MADAATPDRTAETLTFPQGFRWGAATAAFQIEGSTSAGGRGESIWDVFTRTPGLVIDGSNAELAADSYRRYRDDVALLAGLDADDYRFSISWPRVQPGGTGPANEAGLAYYDRLVDELLTAGIAPVPTLYHWDLPQELEAAGGWLNRDTAYRLAEYAGLVVDRLGDRVQRWITLNEPAMTTLQGYALGSQAPGHALMMGSLPTAHHQLLAHGLTVAAIRERGDAEVGITNNHTLMVPASDAPADQFAAGAFDLIYNRIFADPVLTGAYPDLSGFGLEAMPGLEDGDLELIGAPIDFYGINFYNPTLVAAPSEGSEFAAAGLPFEPVEFENVPTTGFDWPIMPETFTELLVSFARDYGDRLPPVVITENGASFPDEVVEETVDGGMRRAVHDERRIDYVDRHITAVRHAIDQGVDVRGYYLWSLTDNFEWAEGYTQRFGLVHIDFETGERTPKDSYAWYRDRIAASRG</sequence>
<dbReference type="GO" id="GO:0005829">
    <property type="term" value="C:cytosol"/>
    <property type="evidence" value="ECO:0007669"/>
    <property type="project" value="TreeGrafter"/>
</dbReference>
<evidence type="ECO:0000313" key="13">
    <source>
        <dbReference type="EMBL" id="SIO09783.1"/>
    </source>
</evidence>
<dbReference type="InterPro" id="IPR017853">
    <property type="entry name" value="GH"/>
</dbReference>
<evidence type="ECO:0000256" key="2">
    <source>
        <dbReference type="ARBA" id="ARBA00010838"/>
    </source>
</evidence>
<comment type="catalytic activity">
    <reaction evidence="1 12">
        <text>Hydrolysis of terminal, non-reducing beta-D-glucosyl residues with release of beta-D-glucose.</text>
        <dbReference type="EC" id="3.2.1.21"/>
    </reaction>
</comment>
<evidence type="ECO:0000256" key="9">
    <source>
        <dbReference type="PIRSR" id="PIRSR617736-1"/>
    </source>
</evidence>
<feature type="binding site" evidence="10">
    <location>
        <position position="421"/>
    </location>
    <ligand>
        <name>substrate</name>
    </ligand>
</feature>
<evidence type="ECO:0000256" key="3">
    <source>
        <dbReference type="ARBA" id="ARBA00012744"/>
    </source>
</evidence>
<feature type="active site" description="Nucleophile" evidence="9 11">
    <location>
        <position position="367"/>
    </location>
</feature>
<dbReference type="SUPFAM" id="SSF51445">
    <property type="entry name" value="(Trans)glycosidases"/>
    <property type="match status" value="1"/>
</dbReference>
<reference evidence="14" key="1">
    <citation type="submission" date="2016-11" db="EMBL/GenBank/DDBJ databases">
        <authorList>
            <person name="Varghese N."/>
            <person name="Submissions S."/>
        </authorList>
    </citation>
    <scope>NUCLEOTIDE SEQUENCE [LARGE SCALE GENOMIC DNA]</scope>
    <source>
        <strain evidence="14">DSM 8595</strain>
    </source>
</reference>
<dbReference type="InterPro" id="IPR001360">
    <property type="entry name" value="Glyco_hydro_1"/>
</dbReference>
<feature type="binding site" evidence="10">
    <location>
        <position position="30"/>
    </location>
    <ligand>
        <name>substrate</name>
    </ligand>
</feature>
<keyword evidence="4 12" id="KW-0378">Hydrolase</keyword>
<keyword evidence="5" id="KW-0136">Cellulose degradation</keyword>
<feature type="binding site" evidence="10">
    <location>
        <position position="131"/>
    </location>
    <ligand>
        <name>substrate</name>
    </ligand>
</feature>
<dbReference type="GO" id="GO:0030245">
    <property type="term" value="P:cellulose catabolic process"/>
    <property type="evidence" value="ECO:0007669"/>
    <property type="project" value="UniProtKB-KW"/>
</dbReference>
<dbReference type="Gene3D" id="3.20.20.80">
    <property type="entry name" value="Glycosidases"/>
    <property type="match status" value="1"/>
</dbReference>
<dbReference type="InterPro" id="IPR018120">
    <property type="entry name" value="Glyco_hydro_1_AS"/>
</dbReference>
<organism evidence="13 14">
    <name type="scientific">Agromyces cerinus subsp. cerinus</name>
    <dbReference type="NCBI Taxonomy" id="232089"/>
    <lineage>
        <taxon>Bacteria</taxon>
        <taxon>Bacillati</taxon>
        <taxon>Actinomycetota</taxon>
        <taxon>Actinomycetes</taxon>
        <taxon>Micrococcales</taxon>
        <taxon>Microbacteriaceae</taxon>
        <taxon>Agromyces</taxon>
    </lineage>
</organism>
<dbReference type="PROSITE" id="PS00653">
    <property type="entry name" value="GLYCOSYL_HYDROL_F1_2"/>
    <property type="match status" value="1"/>
</dbReference>
<dbReference type="PROSITE" id="PS00572">
    <property type="entry name" value="GLYCOSYL_HYDROL_F1_1"/>
    <property type="match status" value="1"/>
</dbReference>
<gene>
    <name evidence="13" type="ORF">SAMN05443544_2783</name>
</gene>
<feature type="binding site" evidence="10">
    <location>
        <position position="175"/>
    </location>
    <ligand>
        <name>substrate</name>
    </ligand>
</feature>
<dbReference type="NCBIfam" id="TIGR03356">
    <property type="entry name" value="BGL"/>
    <property type="match status" value="1"/>
</dbReference>
<feature type="active site" description="Proton donor" evidence="9">
    <location>
        <position position="176"/>
    </location>
</feature>
<evidence type="ECO:0000256" key="11">
    <source>
        <dbReference type="PROSITE-ProRule" id="PRU10055"/>
    </source>
</evidence>
<dbReference type="PANTHER" id="PTHR10353">
    <property type="entry name" value="GLYCOSYL HYDROLASE"/>
    <property type="match status" value="1"/>
</dbReference>
<evidence type="ECO:0000256" key="8">
    <source>
        <dbReference type="ARBA" id="ARBA00023326"/>
    </source>
</evidence>
<dbReference type="EMBL" id="FSRJ01000003">
    <property type="protein sequence ID" value="SIO09783.1"/>
    <property type="molecule type" value="Genomic_DNA"/>
</dbReference>
<keyword evidence="14" id="KW-1185">Reference proteome</keyword>
<comment type="similarity">
    <text evidence="2 12">Belongs to the glycosyl hydrolase 1 family.</text>
</comment>
<dbReference type="GO" id="GO:0008422">
    <property type="term" value="F:beta-glucosidase activity"/>
    <property type="evidence" value="ECO:0007669"/>
    <property type="project" value="UniProtKB-EC"/>
</dbReference>
<evidence type="ECO:0000256" key="5">
    <source>
        <dbReference type="ARBA" id="ARBA00023001"/>
    </source>
</evidence>
<keyword evidence="7 12" id="KW-0326">Glycosidase</keyword>
<evidence type="ECO:0000256" key="4">
    <source>
        <dbReference type="ARBA" id="ARBA00022801"/>
    </source>
</evidence>
<dbReference type="AlphaFoldDB" id="A0A1N6GQL2"/>
<dbReference type="FunFam" id="3.20.20.80:FF:000004">
    <property type="entry name" value="Beta-glucosidase 6-phospho-beta-glucosidase"/>
    <property type="match status" value="1"/>
</dbReference>
<dbReference type="Pfam" id="PF00232">
    <property type="entry name" value="Glyco_hydro_1"/>
    <property type="match status" value="1"/>
</dbReference>
<dbReference type="STRING" id="232089.SAMN05443544_2783"/>
<feature type="binding site" evidence="10">
    <location>
        <begin position="428"/>
        <end position="429"/>
    </location>
    <ligand>
        <name>substrate</name>
    </ligand>
</feature>
<evidence type="ECO:0000256" key="7">
    <source>
        <dbReference type="ARBA" id="ARBA00023295"/>
    </source>
</evidence>
<evidence type="ECO:0000256" key="10">
    <source>
        <dbReference type="PIRSR" id="PIRSR617736-2"/>
    </source>
</evidence>
<keyword evidence="8" id="KW-0624">Polysaccharide degradation</keyword>